<evidence type="ECO:0000313" key="3">
    <source>
        <dbReference type="Proteomes" id="UP000593562"/>
    </source>
</evidence>
<dbReference type="PANTHER" id="PTHR33448">
    <property type="entry name" value="CHLOROPLAST PROTEIN HCF243-RELATED"/>
    <property type="match status" value="1"/>
</dbReference>
<comment type="caution">
    <text evidence="2">The sequence shown here is derived from an EMBL/GenBank/DDBJ whole genome shotgun (WGS) entry which is preliminary data.</text>
</comment>
<feature type="region of interest" description="Disordered" evidence="1">
    <location>
        <begin position="56"/>
        <end position="94"/>
    </location>
</feature>
<feature type="region of interest" description="Disordered" evidence="1">
    <location>
        <begin position="140"/>
        <end position="187"/>
    </location>
</feature>
<dbReference type="AlphaFoldDB" id="A0A7J7CTX3"/>
<accession>A0A7J7CTX3</accession>
<feature type="region of interest" description="Disordered" evidence="1">
    <location>
        <begin position="209"/>
        <end position="285"/>
    </location>
</feature>
<name>A0A7J7CTX3_TRIWF</name>
<feature type="region of interest" description="Disordered" evidence="1">
    <location>
        <begin position="1"/>
        <end position="21"/>
    </location>
</feature>
<dbReference type="FunCoup" id="A0A7J7CTX3">
    <property type="interactions" value="6"/>
</dbReference>
<feature type="compositionally biased region" description="Basic and acidic residues" evidence="1">
    <location>
        <begin position="142"/>
        <end position="159"/>
    </location>
</feature>
<dbReference type="InParanoid" id="A0A7J7CTX3"/>
<dbReference type="PANTHER" id="PTHR33448:SF10">
    <property type="entry name" value="PROTAMINE P1 FAMILY PROTEIN"/>
    <property type="match status" value="1"/>
</dbReference>
<gene>
    <name evidence="2" type="ORF">HS088_TW13G00447</name>
</gene>
<dbReference type="Proteomes" id="UP000593562">
    <property type="component" value="Unassembled WGS sequence"/>
</dbReference>
<organism evidence="2 3">
    <name type="scientific">Tripterygium wilfordii</name>
    <name type="common">Thunder God vine</name>
    <dbReference type="NCBI Taxonomy" id="458696"/>
    <lineage>
        <taxon>Eukaryota</taxon>
        <taxon>Viridiplantae</taxon>
        <taxon>Streptophyta</taxon>
        <taxon>Embryophyta</taxon>
        <taxon>Tracheophyta</taxon>
        <taxon>Spermatophyta</taxon>
        <taxon>Magnoliopsida</taxon>
        <taxon>eudicotyledons</taxon>
        <taxon>Gunneridae</taxon>
        <taxon>Pentapetalae</taxon>
        <taxon>rosids</taxon>
        <taxon>fabids</taxon>
        <taxon>Celastrales</taxon>
        <taxon>Celastraceae</taxon>
        <taxon>Tripterygium</taxon>
    </lineage>
</organism>
<dbReference type="EMBL" id="JAAARO010000013">
    <property type="protein sequence ID" value="KAF5737562.1"/>
    <property type="molecule type" value="Genomic_DNA"/>
</dbReference>
<feature type="compositionally biased region" description="Acidic residues" evidence="1">
    <location>
        <begin position="225"/>
        <end position="238"/>
    </location>
</feature>
<evidence type="ECO:0000256" key="1">
    <source>
        <dbReference type="SAM" id="MobiDB-lite"/>
    </source>
</evidence>
<evidence type="ECO:0000313" key="2">
    <source>
        <dbReference type="EMBL" id="KAF5737562.1"/>
    </source>
</evidence>
<reference evidence="2 3" key="1">
    <citation type="journal article" date="2020" name="Nat. Commun.">
        <title>Genome of Tripterygium wilfordii and identification of cytochrome P450 involved in triptolide biosynthesis.</title>
        <authorList>
            <person name="Tu L."/>
            <person name="Su P."/>
            <person name="Zhang Z."/>
            <person name="Gao L."/>
            <person name="Wang J."/>
            <person name="Hu T."/>
            <person name="Zhou J."/>
            <person name="Zhang Y."/>
            <person name="Zhao Y."/>
            <person name="Liu Y."/>
            <person name="Song Y."/>
            <person name="Tong Y."/>
            <person name="Lu Y."/>
            <person name="Yang J."/>
            <person name="Xu C."/>
            <person name="Jia M."/>
            <person name="Peters R.J."/>
            <person name="Huang L."/>
            <person name="Gao W."/>
        </authorList>
    </citation>
    <scope>NUCLEOTIDE SEQUENCE [LARGE SCALE GENOMIC DNA]</scope>
    <source>
        <strain evidence="3">cv. XIE 37</strain>
        <tissue evidence="2">Leaf</tissue>
    </source>
</reference>
<feature type="compositionally biased region" description="Low complexity" evidence="1">
    <location>
        <begin position="76"/>
        <end position="92"/>
    </location>
</feature>
<sequence length="340" mass="39082">MRLATKPISSPGRTEKFPPPLMRFLRTNVGSKSRGRSRSSPMFVLRKKSTVIEAQEPSSPKVTCMGQVRVRRSKQSGTNSSTRTRASRTNTSGRRRCKWIRNSLSCYFVNKKFKKPKSLKTVWRKWVLFFHVDFKGRRRSKTREDSPKIESRFGNKSEDLEQDDDREDIEEKASRVYASSSISSPPKNALLLTRSRSAPYRSSSLASRFWGSPLANEETEQQKQEEEEEQTEQDESREDENPTSNTESIGEDSGPNSRRDPEMDPNNILKFTDIDGAESESVRERFSSDARIEEVKSTEEVENARPWKLTRCKSEPARIAATLDPDPELSFWKKRRLAST</sequence>
<proteinExistence type="predicted"/>
<protein>
    <submittedName>
        <fullName evidence="2">Uncharacterized protein</fullName>
    </submittedName>
</protein>
<keyword evidence="3" id="KW-1185">Reference proteome</keyword>